<dbReference type="SUPFAM" id="SSF52949">
    <property type="entry name" value="Macro domain-like"/>
    <property type="match status" value="1"/>
</dbReference>
<dbReference type="EnsemblMetazoa" id="XM_038019433.1">
    <property type="protein sequence ID" value="XP_037875361.1"/>
    <property type="gene ID" value="LOC110384731"/>
</dbReference>
<keyword evidence="3" id="KW-0031">Aminopeptidase</keyword>
<protein>
    <recommendedName>
        <fullName evidence="2">Cytosol aminopeptidase</fullName>
        <ecNumber evidence="7">3.4.13.23</ecNumber>
    </recommendedName>
    <alternativeName>
        <fullName evidence="10">Cysteinylglycine-S-conjugate dipeptidase</fullName>
    </alternativeName>
    <alternativeName>
        <fullName evidence="11">Leucine aminopeptidase 3</fullName>
    </alternativeName>
    <alternativeName>
        <fullName evidence="9">Proline aminopeptidase</fullName>
    </alternativeName>
    <alternativeName>
        <fullName evidence="8">Prolyl aminopeptidase</fullName>
    </alternativeName>
</protein>
<evidence type="ECO:0000256" key="1">
    <source>
        <dbReference type="ARBA" id="ARBA00009528"/>
    </source>
</evidence>
<dbReference type="Gene3D" id="3.40.220.10">
    <property type="entry name" value="Leucine Aminopeptidase, subunit E, domain 1"/>
    <property type="match status" value="1"/>
</dbReference>
<dbReference type="InterPro" id="IPR000819">
    <property type="entry name" value="Peptidase_M17_C"/>
</dbReference>
<comment type="catalytic activity">
    <reaction evidence="14">
        <text>L-cysteinylglycine + H2O = L-cysteine + glycine</text>
        <dbReference type="Rhea" id="RHEA:28783"/>
        <dbReference type="ChEBI" id="CHEBI:15377"/>
        <dbReference type="ChEBI" id="CHEBI:35235"/>
        <dbReference type="ChEBI" id="CHEBI:57305"/>
        <dbReference type="ChEBI" id="CHEBI:61694"/>
    </reaction>
    <physiologicalReaction direction="left-to-right" evidence="14">
        <dbReference type="Rhea" id="RHEA:28784"/>
    </physiologicalReaction>
</comment>
<evidence type="ECO:0000313" key="18">
    <source>
        <dbReference type="Proteomes" id="UP000005204"/>
    </source>
</evidence>
<evidence type="ECO:0000256" key="5">
    <source>
        <dbReference type="ARBA" id="ARBA00022801"/>
    </source>
</evidence>
<organism evidence="17 18">
    <name type="scientific">Bombyx mori</name>
    <name type="common">Silk moth</name>
    <dbReference type="NCBI Taxonomy" id="7091"/>
    <lineage>
        <taxon>Eukaryota</taxon>
        <taxon>Metazoa</taxon>
        <taxon>Ecdysozoa</taxon>
        <taxon>Arthropoda</taxon>
        <taxon>Hexapoda</taxon>
        <taxon>Insecta</taxon>
        <taxon>Pterygota</taxon>
        <taxon>Neoptera</taxon>
        <taxon>Endopterygota</taxon>
        <taxon>Lepidoptera</taxon>
        <taxon>Glossata</taxon>
        <taxon>Ditrysia</taxon>
        <taxon>Bombycoidea</taxon>
        <taxon>Bombycidae</taxon>
        <taxon>Bombycinae</taxon>
        <taxon>Bombyx</taxon>
    </lineage>
</organism>
<sequence>MGFLKVFSKTRCVMNKLNIKLIRKFSDSCQEASGEINQKLDSSKKGLVLGVYQCGKKLELTPVGQELDQKSGGKILQHLNELSERMKLGQAFVLTDVVPEYSAVALASLGPKDPGYNQLEALDETRENLRWAVGAGVRVLQNRGCGDISVQADAEHDAAAEAAELAAWRFEEFRSVEERQPACRLSLHGQAGDEGPGGAWHAGSVLGRAQNWARFLSDMPANKMTPIDLGQAALDTLCPLGVTVEAREREWIEAQNMQAFLTVARGSCEEPIFLECNYRGDKESRPPVVIAAKGVTFDSGGLCLKKRESMVENRGSMAGAAAVLGALRALAELQVPINVCAVIPICENMVSGQCMKVGDVVRALNGLSIQIEDTDMEGRLMLADALVYGQAVHKPELVIDVATFTRGVLQALGGAACGCYTESEALWRDVTAAGARSGDRAWRLPLWDYYRRQITDDPSVDLRNKGSGKATSCLGAAFLKSFVCCSWLHVDTTGVGKLAHGSAPPYLSARRMTGRPARTLVALLQRLAAAP</sequence>
<accession>A0A8R2R2Z8</accession>
<keyword evidence="4" id="KW-0645">Protease</keyword>
<dbReference type="Gene3D" id="3.40.630.10">
    <property type="entry name" value="Zn peptidases"/>
    <property type="match status" value="1"/>
</dbReference>
<evidence type="ECO:0000259" key="16">
    <source>
        <dbReference type="Pfam" id="PF02789"/>
    </source>
</evidence>
<dbReference type="GO" id="GO:0006508">
    <property type="term" value="P:proteolysis"/>
    <property type="evidence" value="ECO:0007669"/>
    <property type="project" value="UniProtKB-KW"/>
</dbReference>
<name>A0A8R2R2Z8_BOMMO</name>
<dbReference type="AlphaFoldDB" id="A0A8R2R2Z8"/>
<evidence type="ECO:0000256" key="11">
    <source>
        <dbReference type="ARBA" id="ARBA00031564"/>
    </source>
</evidence>
<evidence type="ECO:0000259" key="15">
    <source>
        <dbReference type="Pfam" id="PF00883"/>
    </source>
</evidence>
<dbReference type="PRINTS" id="PR00481">
    <property type="entry name" value="LAMNOPPTDASE"/>
</dbReference>
<dbReference type="GO" id="GO:0030145">
    <property type="term" value="F:manganese ion binding"/>
    <property type="evidence" value="ECO:0007669"/>
    <property type="project" value="InterPro"/>
</dbReference>
<evidence type="ECO:0000256" key="3">
    <source>
        <dbReference type="ARBA" id="ARBA00022438"/>
    </source>
</evidence>
<evidence type="ECO:0000256" key="14">
    <source>
        <dbReference type="ARBA" id="ARBA00049107"/>
    </source>
</evidence>
<evidence type="ECO:0000256" key="13">
    <source>
        <dbReference type="ARBA" id="ARBA00047881"/>
    </source>
</evidence>
<dbReference type="InterPro" id="IPR011356">
    <property type="entry name" value="Leucine_aapep/pepB"/>
</dbReference>
<feature type="domain" description="Cytosol aminopeptidase" evidence="15">
    <location>
        <begin position="211"/>
        <end position="521"/>
    </location>
</feature>
<evidence type="ECO:0000313" key="17">
    <source>
        <dbReference type="EnsemblMetazoa" id="XP_037875361.1"/>
    </source>
</evidence>
<dbReference type="PANTHER" id="PTHR11963">
    <property type="entry name" value="LEUCINE AMINOPEPTIDASE-RELATED"/>
    <property type="match status" value="1"/>
</dbReference>
<reference evidence="18" key="1">
    <citation type="journal article" date="2008" name="Insect Biochem. Mol. Biol.">
        <title>The genome of a lepidopteran model insect, the silkworm Bombyx mori.</title>
        <authorList>
            <consortium name="International Silkworm Genome Consortium"/>
        </authorList>
    </citation>
    <scope>NUCLEOTIDE SEQUENCE [LARGE SCALE GENOMIC DNA]</scope>
    <source>
        <strain evidence="18">p50T</strain>
    </source>
</reference>
<feature type="domain" description="Peptidase M17 leucyl aminopeptidase N-terminal" evidence="16">
    <location>
        <begin position="48"/>
        <end position="175"/>
    </location>
</feature>
<keyword evidence="5" id="KW-0378">Hydrolase</keyword>
<comment type="catalytic activity">
    <reaction evidence="6">
        <text>an S-substituted L-cysteinylglycine + H2O = an S-substituted L-cysteine + glycine</text>
        <dbReference type="Rhea" id="RHEA:60444"/>
        <dbReference type="ChEBI" id="CHEBI:15377"/>
        <dbReference type="ChEBI" id="CHEBI:57305"/>
        <dbReference type="ChEBI" id="CHEBI:58717"/>
        <dbReference type="ChEBI" id="CHEBI:143103"/>
        <dbReference type="EC" id="3.4.13.23"/>
    </reaction>
    <physiologicalReaction direction="left-to-right" evidence="6">
        <dbReference type="Rhea" id="RHEA:60445"/>
    </physiologicalReaction>
</comment>
<dbReference type="RefSeq" id="XP_037875361.1">
    <property type="nucleotide sequence ID" value="XM_038019433.2"/>
</dbReference>
<comment type="catalytic activity">
    <reaction evidence="13">
        <text>S-benzyl-L-cysteinylglycine + H2O = S-benzyl-L-cysteine + glycine</text>
        <dbReference type="Rhea" id="RHEA:62568"/>
        <dbReference type="ChEBI" id="CHEBI:15377"/>
        <dbReference type="ChEBI" id="CHEBI:57305"/>
        <dbReference type="ChEBI" id="CHEBI:145802"/>
        <dbReference type="ChEBI" id="CHEBI:145803"/>
    </reaction>
    <physiologicalReaction direction="left-to-right" evidence="13">
        <dbReference type="Rhea" id="RHEA:62569"/>
    </physiologicalReaction>
</comment>
<comment type="similarity">
    <text evidence="1">Belongs to the peptidase M17 family.</text>
</comment>
<evidence type="ECO:0000256" key="2">
    <source>
        <dbReference type="ARBA" id="ARBA00014190"/>
    </source>
</evidence>
<evidence type="ECO:0000256" key="4">
    <source>
        <dbReference type="ARBA" id="ARBA00022670"/>
    </source>
</evidence>
<dbReference type="Pfam" id="PF02789">
    <property type="entry name" value="Peptidase_M17_N"/>
    <property type="match status" value="1"/>
</dbReference>
<evidence type="ECO:0000256" key="10">
    <source>
        <dbReference type="ARBA" id="ARBA00030997"/>
    </source>
</evidence>
<keyword evidence="18" id="KW-1185">Reference proteome</keyword>
<dbReference type="InterPro" id="IPR008283">
    <property type="entry name" value="Peptidase_M17_N"/>
</dbReference>
<dbReference type="GO" id="GO:0070006">
    <property type="term" value="F:metalloaminopeptidase activity"/>
    <property type="evidence" value="ECO:0007669"/>
    <property type="project" value="InterPro"/>
</dbReference>
<dbReference type="InterPro" id="IPR043472">
    <property type="entry name" value="Macro_dom-like"/>
</dbReference>
<dbReference type="Proteomes" id="UP000005204">
    <property type="component" value="Unassembled WGS sequence"/>
</dbReference>
<dbReference type="Pfam" id="PF00883">
    <property type="entry name" value="Peptidase_M17"/>
    <property type="match status" value="1"/>
</dbReference>
<evidence type="ECO:0000256" key="12">
    <source>
        <dbReference type="ARBA" id="ARBA00045966"/>
    </source>
</evidence>
<dbReference type="GeneID" id="110384731"/>
<dbReference type="KEGG" id="bmor:110384731"/>
<evidence type="ECO:0000256" key="7">
    <source>
        <dbReference type="ARBA" id="ARBA00023625"/>
    </source>
</evidence>
<evidence type="ECO:0000256" key="6">
    <source>
        <dbReference type="ARBA" id="ARBA00023511"/>
    </source>
</evidence>
<reference evidence="17" key="2">
    <citation type="submission" date="2022-06" db="UniProtKB">
        <authorList>
            <consortium name="EnsemblMetazoa"/>
        </authorList>
    </citation>
    <scope>IDENTIFICATION</scope>
    <source>
        <strain evidence="17">p50T (Dazao)</strain>
    </source>
</reference>
<dbReference type="GO" id="GO:0005737">
    <property type="term" value="C:cytoplasm"/>
    <property type="evidence" value="ECO:0007669"/>
    <property type="project" value="InterPro"/>
</dbReference>
<dbReference type="SUPFAM" id="SSF53187">
    <property type="entry name" value="Zn-dependent exopeptidases"/>
    <property type="match status" value="1"/>
</dbReference>
<evidence type="ECO:0000256" key="9">
    <source>
        <dbReference type="ARBA" id="ARBA00030930"/>
    </source>
</evidence>
<dbReference type="CDD" id="cd00433">
    <property type="entry name" value="Peptidase_M17"/>
    <property type="match status" value="1"/>
</dbReference>
<dbReference type="PANTHER" id="PTHR11963:SF16">
    <property type="entry name" value="CYTOSOL AMINOPEPTIDASE"/>
    <property type="match status" value="1"/>
</dbReference>
<comment type="function">
    <text evidence="12">Cytosolic metallopeptidase that catalyzes the removal of unsubstituted N-terminal hydrophobic amino acids from various peptides. The presence of Zn(2+) ions is essential for the peptidase activity, and the association with other cofactors can modulate the substrate spectificity of the enzyme. For instance, in the presence of Mn(2+), it displays a specific Cys-Gly hydrolyzing activity of Cys-Gly-S-conjugates. Involved in the metabolism of glutathione and in the degradation of glutathione S-conjugates, which may play a role in the control of the cell redox status.</text>
</comment>
<evidence type="ECO:0000256" key="8">
    <source>
        <dbReference type="ARBA" id="ARBA00029605"/>
    </source>
</evidence>
<dbReference type="EC" id="3.4.13.23" evidence="7"/>
<proteinExistence type="inferred from homology"/>